<protein>
    <submittedName>
        <fullName evidence="2">Uncharacterized protein</fullName>
    </submittedName>
</protein>
<evidence type="ECO:0000256" key="1">
    <source>
        <dbReference type="SAM" id="MobiDB-lite"/>
    </source>
</evidence>
<dbReference type="AlphaFoldDB" id="A0A453GFK0"/>
<reference evidence="2" key="3">
    <citation type="journal article" date="2017" name="Nature">
        <title>Genome sequence of the progenitor of the wheat D genome Aegilops tauschii.</title>
        <authorList>
            <person name="Luo M.C."/>
            <person name="Gu Y.Q."/>
            <person name="Puiu D."/>
            <person name="Wang H."/>
            <person name="Twardziok S.O."/>
            <person name="Deal K.R."/>
            <person name="Huo N."/>
            <person name="Zhu T."/>
            <person name="Wang L."/>
            <person name="Wang Y."/>
            <person name="McGuire P.E."/>
            <person name="Liu S."/>
            <person name="Long H."/>
            <person name="Ramasamy R.K."/>
            <person name="Rodriguez J.C."/>
            <person name="Van S.L."/>
            <person name="Yuan L."/>
            <person name="Wang Z."/>
            <person name="Xia Z."/>
            <person name="Xiao L."/>
            <person name="Anderson O.D."/>
            <person name="Ouyang S."/>
            <person name="Liang Y."/>
            <person name="Zimin A.V."/>
            <person name="Pertea G."/>
            <person name="Qi P."/>
            <person name="Bennetzen J.L."/>
            <person name="Dai X."/>
            <person name="Dawson M.W."/>
            <person name="Muller H.G."/>
            <person name="Kugler K."/>
            <person name="Rivarola-Duarte L."/>
            <person name="Spannagl M."/>
            <person name="Mayer K.F.X."/>
            <person name="Lu F.H."/>
            <person name="Bevan M.W."/>
            <person name="Leroy P."/>
            <person name="Li P."/>
            <person name="You F.M."/>
            <person name="Sun Q."/>
            <person name="Liu Z."/>
            <person name="Lyons E."/>
            <person name="Wicker T."/>
            <person name="Salzberg S.L."/>
            <person name="Devos K.M."/>
            <person name="Dvorak J."/>
        </authorList>
    </citation>
    <scope>NUCLEOTIDE SEQUENCE [LARGE SCALE GENOMIC DNA]</scope>
    <source>
        <strain evidence="2">cv. AL8/78</strain>
    </source>
</reference>
<dbReference type="EnsemblPlants" id="AET3Gv20989700.2">
    <property type="protein sequence ID" value="AET3Gv20989700.2"/>
    <property type="gene ID" value="AET3Gv20989700"/>
</dbReference>
<name>A0A453GFK0_AEGTS</name>
<reference evidence="2" key="4">
    <citation type="submission" date="2019-03" db="UniProtKB">
        <authorList>
            <consortium name="EnsemblPlants"/>
        </authorList>
    </citation>
    <scope>IDENTIFICATION</scope>
</reference>
<sequence length="166" mass="18652">ASGSVEHASAKGGKKSEQEEEEAAEPSQAKAPPNQNLIIIRTSNSPDPDLFSPLPSWLSEASIPSSSLSTPVPIYTGTTTAAQLHIAIHRRRRRRPHTRTEQRVRDTATQTGLSRGERWYDDMDVHSAPVAARRMWGYLRAVFFMMRKGKRKLLLGAHLLMKRRNK</sequence>
<accession>A0A453GFK0</accession>
<keyword evidence="3" id="KW-1185">Reference proteome</keyword>
<evidence type="ECO:0000313" key="2">
    <source>
        <dbReference type="EnsemblPlants" id="AET3Gv20989700.2"/>
    </source>
</evidence>
<reference evidence="3" key="2">
    <citation type="journal article" date="2017" name="Nat. Plants">
        <title>The Aegilops tauschii genome reveals multiple impacts of transposons.</title>
        <authorList>
            <person name="Zhao G."/>
            <person name="Zou C."/>
            <person name="Li K."/>
            <person name="Wang K."/>
            <person name="Li T."/>
            <person name="Gao L."/>
            <person name="Zhang X."/>
            <person name="Wang H."/>
            <person name="Yang Z."/>
            <person name="Liu X."/>
            <person name="Jiang W."/>
            <person name="Mao L."/>
            <person name="Kong X."/>
            <person name="Jiao Y."/>
            <person name="Jia J."/>
        </authorList>
    </citation>
    <scope>NUCLEOTIDE SEQUENCE [LARGE SCALE GENOMIC DNA]</scope>
    <source>
        <strain evidence="3">cv. AL8/78</strain>
    </source>
</reference>
<dbReference type="Proteomes" id="UP000015105">
    <property type="component" value="Chromosome 3D"/>
</dbReference>
<organism evidence="2 3">
    <name type="scientific">Aegilops tauschii subsp. strangulata</name>
    <name type="common">Goatgrass</name>
    <dbReference type="NCBI Taxonomy" id="200361"/>
    <lineage>
        <taxon>Eukaryota</taxon>
        <taxon>Viridiplantae</taxon>
        <taxon>Streptophyta</taxon>
        <taxon>Embryophyta</taxon>
        <taxon>Tracheophyta</taxon>
        <taxon>Spermatophyta</taxon>
        <taxon>Magnoliopsida</taxon>
        <taxon>Liliopsida</taxon>
        <taxon>Poales</taxon>
        <taxon>Poaceae</taxon>
        <taxon>BOP clade</taxon>
        <taxon>Pooideae</taxon>
        <taxon>Triticodae</taxon>
        <taxon>Triticeae</taxon>
        <taxon>Triticinae</taxon>
        <taxon>Aegilops</taxon>
    </lineage>
</organism>
<evidence type="ECO:0000313" key="3">
    <source>
        <dbReference type="Proteomes" id="UP000015105"/>
    </source>
</evidence>
<proteinExistence type="predicted"/>
<feature type="region of interest" description="Disordered" evidence="1">
    <location>
        <begin position="1"/>
        <end position="45"/>
    </location>
</feature>
<reference evidence="2" key="5">
    <citation type="journal article" date="2021" name="G3 (Bethesda)">
        <title>Aegilops tauschii genome assembly Aet v5.0 features greater sequence contiguity and improved annotation.</title>
        <authorList>
            <person name="Wang L."/>
            <person name="Zhu T."/>
            <person name="Rodriguez J.C."/>
            <person name="Deal K.R."/>
            <person name="Dubcovsky J."/>
            <person name="McGuire P.E."/>
            <person name="Lux T."/>
            <person name="Spannagl M."/>
            <person name="Mayer K.F.X."/>
            <person name="Baldrich P."/>
            <person name="Meyers B.C."/>
            <person name="Huo N."/>
            <person name="Gu Y.Q."/>
            <person name="Zhou H."/>
            <person name="Devos K.M."/>
            <person name="Bennetzen J.L."/>
            <person name="Unver T."/>
            <person name="Budak H."/>
            <person name="Gulick P.J."/>
            <person name="Galiba G."/>
            <person name="Kalapos B."/>
            <person name="Nelson D.R."/>
            <person name="Li P."/>
            <person name="You F.M."/>
            <person name="Luo M.C."/>
            <person name="Dvorak J."/>
        </authorList>
    </citation>
    <scope>NUCLEOTIDE SEQUENCE [LARGE SCALE GENOMIC DNA]</scope>
    <source>
        <strain evidence="2">cv. AL8/78</strain>
    </source>
</reference>
<reference evidence="3" key="1">
    <citation type="journal article" date="2014" name="Science">
        <title>Ancient hybridizations among the ancestral genomes of bread wheat.</title>
        <authorList>
            <consortium name="International Wheat Genome Sequencing Consortium,"/>
            <person name="Marcussen T."/>
            <person name="Sandve S.R."/>
            <person name="Heier L."/>
            <person name="Spannagl M."/>
            <person name="Pfeifer M."/>
            <person name="Jakobsen K.S."/>
            <person name="Wulff B.B."/>
            <person name="Steuernagel B."/>
            <person name="Mayer K.F."/>
            <person name="Olsen O.A."/>
        </authorList>
    </citation>
    <scope>NUCLEOTIDE SEQUENCE [LARGE SCALE GENOMIC DNA]</scope>
    <source>
        <strain evidence="3">cv. AL8/78</strain>
    </source>
</reference>
<feature type="compositionally biased region" description="Polar residues" evidence="1">
    <location>
        <begin position="33"/>
        <end position="44"/>
    </location>
</feature>
<feature type="region of interest" description="Disordered" evidence="1">
    <location>
        <begin position="92"/>
        <end position="112"/>
    </location>
</feature>
<dbReference type="Gramene" id="AET3Gv20989700.2">
    <property type="protein sequence ID" value="AET3Gv20989700.2"/>
    <property type="gene ID" value="AET3Gv20989700"/>
</dbReference>